<keyword evidence="3" id="KW-0378">Hydrolase</keyword>
<evidence type="ECO:0000313" key="5">
    <source>
        <dbReference type="Proteomes" id="UP000653305"/>
    </source>
</evidence>
<dbReference type="InterPro" id="IPR023827">
    <property type="entry name" value="Peptidase_S8_Asp-AS"/>
</dbReference>
<comment type="caution">
    <text evidence="4">The sequence shown here is derived from an EMBL/GenBank/DDBJ whole genome shotgun (WGS) entry which is preliminary data.</text>
</comment>
<proteinExistence type="inferred from homology"/>
<accession>A0A830CHN4</accession>
<keyword evidence="2" id="KW-0732">Signal</keyword>
<dbReference type="AlphaFoldDB" id="A0A830CHN4"/>
<evidence type="ECO:0000313" key="4">
    <source>
        <dbReference type="EMBL" id="GFP98529.1"/>
    </source>
</evidence>
<dbReference type="GO" id="GO:0006508">
    <property type="term" value="P:proteolysis"/>
    <property type="evidence" value="ECO:0007669"/>
    <property type="project" value="UniProtKB-KW"/>
</dbReference>
<keyword evidence="5" id="KW-1185">Reference proteome</keyword>
<evidence type="ECO:0000256" key="1">
    <source>
        <dbReference type="ARBA" id="ARBA00011073"/>
    </source>
</evidence>
<dbReference type="PROSITE" id="PS00136">
    <property type="entry name" value="SUBTILASE_ASP"/>
    <property type="match status" value="1"/>
</dbReference>
<dbReference type="SUPFAM" id="SSF52743">
    <property type="entry name" value="Subtilisin-like"/>
    <property type="match status" value="1"/>
</dbReference>
<dbReference type="PANTHER" id="PTHR10795">
    <property type="entry name" value="PROPROTEIN CONVERTASE SUBTILISIN/KEXIN"/>
    <property type="match status" value="1"/>
</dbReference>
<comment type="similarity">
    <text evidence="1">Belongs to the peptidase S8 family.</text>
</comment>
<feature type="non-terminal residue" evidence="4">
    <location>
        <position position="1"/>
    </location>
</feature>
<dbReference type="OrthoDB" id="911691at2759"/>
<sequence length="102" mass="11167">AGFSAKLTEQHLESLKGVDGFLYASRDELRTLHTTHSPQFLGLSVGQGLWSAGNLSSDVIIGLVDSGIWPEHPSFNDSGLSPVPSSLERKMPIWHKIHSFKL</sequence>
<dbReference type="GO" id="GO:0004252">
    <property type="term" value="F:serine-type endopeptidase activity"/>
    <property type="evidence" value="ECO:0007669"/>
    <property type="project" value="InterPro"/>
</dbReference>
<keyword evidence="4" id="KW-0645">Protease</keyword>
<gene>
    <name evidence="4" type="ORF">PHJA_001996800</name>
</gene>
<dbReference type="EMBL" id="BMAC01000531">
    <property type="protein sequence ID" value="GFP98529.1"/>
    <property type="molecule type" value="Genomic_DNA"/>
</dbReference>
<evidence type="ECO:0000256" key="3">
    <source>
        <dbReference type="ARBA" id="ARBA00022801"/>
    </source>
</evidence>
<organism evidence="4 5">
    <name type="scientific">Phtheirospermum japonicum</name>
    <dbReference type="NCBI Taxonomy" id="374723"/>
    <lineage>
        <taxon>Eukaryota</taxon>
        <taxon>Viridiplantae</taxon>
        <taxon>Streptophyta</taxon>
        <taxon>Embryophyta</taxon>
        <taxon>Tracheophyta</taxon>
        <taxon>Spermatophyta</taxon>
        <taxon>Magnoliopsida</taxon>
        <taxon>eudicotyledons</taxon>
        <taxon>Gunneridae</taxon>
        <taxon>Pentapetalae</taxon>
        <taxon>asterids</taxon>
        <taxon>lamiids</taxon>
        <taxon>Lamiales</taxon>
        <taxon>Orobanchaceae</taxon>
        <taxon>Orobanchaceae incertae sedis</taxon>
        <taxon>Phtheirospermum</taxon>
    </lineage>
</organism>
<dbReference type="Gene3D" id="3.40.50.200">
    <property type="entry name" value="Peptidase S8/S53 domain"/>
    <property type="match status" value="1"/>
</dbReference>
<protein>
    <submittedName>
        <fullName evidence="4">Subtilisin-like protease sbt3.5</fullName>
    </submittedName>
</protein>
<evidence type="ECO:0000256" key="2">
    <source>
        <dbReference type="ARBA" id="ARBA00022729"/>
    </source>
</evidence>
<name>A0A830CHN4_9LAMI</name>
<reference evidence="4" key="1">
    <citation type="submission" date="2020-07" db="EMBL/GenBank/DDBJ databases">
        <title>Ethylene signaling mediates host invasion by parasitic plants.</title>
        <authorList>
            <person name="Yoshida S."/>
        </authorList>
    </citation>
    <scope>NUCLEOTIDE SEQUENCE</scope>
    <source>
        <strain evidence="4">Okayama</strain>
    </source>
</reference>
<dbReference type="InterPro" id="IPR045051">
    <property type="entry name" value="SBT"/>
</dbReference>
<dbReference type="InterPro" id="IPR036852">
    <property type="entry name" value="Peptidase_S8/S53_dom_sf"/>
</dbReference>
<dbReference type="Proteomes" id="UP000653305">
    <property type="component" value="Unassembled WGS sequence"/>
</dbReference>